<dbReference type="AlphaFoldDB" id="A0A432Z077"/>
<comment type="caution">
    <text evidence="1">The sequence shown here is derived from an EMBL/GenBank/DDBJ whole genome shotgun (WGS) entry which is preliminary data.</text>
</comment>
<proteinExistence type="predicted"/>
<keyword evidence="2" id="KW-1185">Reference proteome</keyword>
<reference evidence="2" key="1">
    <citation type="journal article" date="2018" name="Front. Microbiol.">
        <title>Genome-Based Analysis Reveals the Taxonomy and Diversity of the Family Idiomarinaceae.</title>
        <authorList>
            <person name="Liu Y."/>
            <person name="Lai Q."/>
            <person name="Shao Z."/>
        </authorList>
    </citation>
    <scope>NUCLEOTIDE SEQUENCE [LARGE SCALE GENOMIC DNA]</scope>
    <source>
        <strain evidence="2">R22</strain>
    </source>
</reference>
<evidence type="ECO:0008006" key="3">
    <source>
        <dbReference type="Google" id="ProtNLM"/>
    </source>
</evidence>
<dbReference type="Proteomes" id="UP000288058">
    <property type="component" value="Unassembled WGS sequence"/>
</dbReference>
<protein>
    <recommendedName>
        <fullName evidence="3">MalT-like TPR region domain-containing protein</fullName>
    </recommendedName>
</protein>
<evidence type="ECO:0000313" key="1">
    <source>
        <dbReference type="EMBL" id="RUO69586.1"/>
    </source>
</evidence>
<name>A0A432Z077_9GAMM</name>
<gene>
    <name evidence="1" type="ORF">CWI78_06590</name>
</gene>
<dbReference type="Gene3D" id="1.25.40.10">
    <property type="entry name" value="Tetratricopeptide repeat domain"/>
    <property type="match status" value="1"/>
</dbReference>
<dbReference type="RefSeq" id="WP_126781441.1">
    <property type="nucleotide sequence ID" value="NZ_PIQC01000004.1"/>
</dbReference>
<evidence type="ECO:0000313" key="2">
    <source>
        <dbReference type="Proteomes" id="UP000288058"/>
    </source>
</evidence>
<dbReference type="EMBL" id="PIQC01000004">
    <property type="protein sequence ID" value="RUO69586.1"/>
    <property type="molecule type" value="Genomic_DNA"/>
</dbReference>
<dbReference type="SUPFAM" id="SSF48452">
    <property type="entry name" value="TPR-like"/>
    <property type="match status" value="1"/>
</dbReference>
<sequence length="299" mass="33912">MIFDDSELIRIAASARARGDIEHAMELYQQAVDSWAAKVNESSNQDYARLQLAIAHGGLGECYADIGAIDSAEHFSDIANKNFEALFDETRDFHILNELVLCTQNRAVMALNKDDITKCEQLLQSTEEWIKKMKLIDTEQLATQAEALQYRIRADIARQMGSHQTVLRHITQAAELADQVWRHKSGRYEINLWLSLVCYQARTHSVLHEFEAGLKAIAPAVDFIDSNSELPTFLKETKVSQLEVMLEYHLLLRKTGASYKLLNDIAERAAQLIVATSNIDNHWMNALREFYQAELGSSI</sequence>
<organism evidence="1 2">
    <name type="scientific">Idiomarina ramblicola</name>
    <dbReference type="NCBI Taxonomy" id="263724"/>
    <lineage>
        <taxon>Bacteria</taxon>
        <taxon>Pseudomonadati</taxon>
        <taxon>Pseudomonadota</taxon>
        <taxon>Gammaproteobacteria</taxon>
        <taxon>Alteromonadales</taxon>
        <taxon>Idiomarinaceae</taxon>
        <taxon>Idiomarina</taxon>
    </lineage>
</organism>
<dbReference type="OrthoDB" id="2082605at2"/>
<dbReference type="InterPro" id="IPR011990">
    <property type="entry name" value="TPR-like_helical_dom_sf"/>
</dbReference>
<accession>A0A432Z077</accession>